<feature type="region of interest" description="Disordered" evidence="1">
    <location>
        <begin position="156"/>
        <end position="303"/>
    </location>
</feature>
<dbReference type="EMBL" id="JASCZI010241939">
    <property type="protein sequence ID" value="MED6208526.1"/>
    <property type="molecule type" value="Genomic_DNA"/>
</dbReference>
<organism evidence="2 3">
    <name type="scientific">Stylosanthes scabra</name>
    <dbReference type="NCBI Taxonomy" id="79078"/>
    <lineage>
        <taxon>Eukaryota</taxon>
        <taxon>Viridiplantae</taxon>
        <taxon>Streptophyta</taxon>
        <taxon>Embryophyta</taxon>
        <taxon>Tracheophyta</taxon>
        <taxon>Spermatophyta</taxon>
        <taxon>Magnoliopsida</taxon>
        <taxon>eudicotyledons</taxon>
        <taxon>Gunneridae</taxon>
        <taxon>Pentapetalae</taxon>
        <taxon>rosids</taxon>
        <taxon>fabids</taxon>
        <taxon>Fabales</taxon>
        <taxon>Fabaceae</taxon>
        <taxon>Papilionoideae</taxon>
        <taxon>50 kb inversion clade</taxon>
        <taxon>dalbergioids sensu lato</taxon>
        <taxon>Dalbergieae</taxon>
        <taxon>Pterocarpus clade</taxon>
        <taxon>Stylosanthes</taxon>
    </lineage>
</organism>
<evidence type="ECO:0000313" key="2">
    <source>
        <dbReference type="EMBL" id="MED6208526.1"/>
    </source>
</evidence>
<name>A0ABU6YGJ0_9FABA</name>
<proteinExistence type="predicted"/>
<feature type="compositionally biased region" description="Basic and acidic residues" evidence="1">
    <location>
        <begin position="212"/>
        <end position="221"/>
    </location>
</feature>
<comment type="caution">
    <text evidence="2">The sequence shown here is derived from an EMBL/GenBank/DDBJ whole genome shotgun (WGS) entry which is preliminary data.</text>
</comment>
<reference evidence="2 3" key="1">
    <citation type="journal article" date="2023" name="Plants (Basel)">
        <title>Bridging the Gap: Combining Genomics and Transcriptomics Approaches to Understand Stylosanthes scabra, an Orphan Legume from the Brazilian Caatinga.</title>
        <authorList>
            <person name="Ferreira-Neto J.R.C."/>
            <person name="da Silva M.D."/>
            <person name="Binneck E."/>
            <person name="de Melo N.F."/>
            <person name="da Silva R.H."/>
            <person name="de Melo A.L.T.M."/>
            <person name="Pandolfi V."/>
            <person name="Bustamante F.O."/>
            <person name="Brasileiro-Vidal A.C."/>
            <person name="Benko-Iseppon A.M."/>
        </authorList>
    </citation>
    <scope>NUCLEOTIDE SEQUENCE [LARGE SCALE GENOMIC DNA]</scope>
    <source>
        <tissue evidence="2">Leaves</tissue>
    </source>
</reference>
<evidence type="ECO:0000313" key="3">
    <source>
        <dbReference type="Proteomes" id="UP001341840"/>
    </source>
</evidence>
<evidence type="ECO:0000256" key="1">
    <source>
        <dbReference type="SAM" id="MobiDB-lite"/>
    </source>
</evidence>
<keyword evidence="3" id="KW-1185">Reference proteome</keyword>
<sequence>MGRVPQSSSPSPSNFLPPSRLILVTTPRLNISVGKHDDVSVNVADLAVTVSTLDIIKFGVPSVSSIEGEPSEGCWWKRLRAKASSMWNVEWGELYVVPVFYHGNEFARHPNGELEYVNGTVDRLGDFELCVNELSFGDLPILAECLEYVETIHLDDSSSSGDGYEAADDRGGEDSLGDSLVGGEEDLGMGKGACKKTEPSKKVHMSKGKGVSAEEMKEMGKKNTTKAAAGPGVGRGKAAAGLGAGRGKHAVGPSAGRGKAAVGPSDGPGHRPSGVGLDSDDEASGGDGPQNGRPKVSVYQPEL</sequence>
<protein>
    <submittedName>
        <fullName evidence="2">Uncharacterized protein</fullName>
    </submittedName>
</protein>
<accession>A0ABU6YGJ0</accession>
<gene>
    <name evidence="2" type="ORF">PIB30_045926</name>
</gene>
<dbReference type="Proteomes" id="UP001341840">
    <property type="component" value="Unassembled WGS sequence"/>
</dbReference>